<keyword evidence="3" id="KW-0805">Transcription regulation</keyword>
<evidence type="ECO:0000256" key="5">
    <source>
        <dbReference type="ARBA" id="ARBA00023242"/>
    </source>
</evidence>
<dbReference type="GO" id="GO:0006325">
    <property type="term" value="P:chromatin organization"/>
    <property type="evidence" value="ECO:0007669"/>
    <property type="project" value="UniProtKB-KW"/>
</dbReference>
<evidence type="ECO:0000256" key="2">
    <source>
        <dbReference type="ARBA" id="ARBA00022853"/>
    </source>
</evidence>
<dbReference type="AlphaFoldDB" id="A0AAD4SR66"/>
<dbReference type="InterPro" id="IPR047288">
    <property type="entry name" value="Tudor_SGF29_rpt1"/>
</dbReference>
<sequence length="245" mass="28323">MIIRGKRTRKISRRFLLKNVGYIVPVCRLECANKSTGYTYYKLLEQKTETVLSKYPPVVSMRNQLELAAGLKGEQVAARVTPDDAQRDEWFVVKVTNFDRETKEFEVFDVEPGDEDEGSQRTFKLPMSRIIPFPKRNDPSCAPDYPTGKCVLAVYPGTTALYKATVVNPHRKRKNDDYLLEFDDDEEYHSTPQRTVPIHKVVPSPEVLSHEKHVNIQIVEIVGRYTNMTLFMPYLRSTRFFLNAL</sequence>
<comment type="subcellular location">
    <subcellularLocation>
        <location evidence="1">Nucleus</location>
    </subcellularLocation>
</comment>
<dbReference type="InterPro" id="IPR037802">
    <property type="entry name" value="SGF29"/>
</dbReference>
<dbReference type="FunFam" id="2.30.30.140:FF:000061">
    <property type="entry name" value="SAGA-associated factor 29 isoform X6"/>
    <property type="match status" value="1"/>
</dbReference>
<proteinExistence type="predicted"/>
<evidence type="ECO:0000256" key="3">
    <source>
        <dbReference type="ARBA" id="ARBA00023015"/>
    </source>
</evidence>
<gene>
    <name evidence="7" type="ORF">MKW98_014419</name>
</gene>
<accession>A0AAD4SR66</accession>
<dbReference type="Gene3D" id="2.30.30.140">
    <property type="match status" value="2"/>
</dbReference>
<keyword evidence="5" id="KW-0539">Nucleus</keyword>
<evidence type="ECO:0000313" key="7">
    <source>
        <dbReference type="EMBL" id="KAI3916958.1"/>
    </source>
</evidence>
<keyword evidence="4" id="KW-0804">Transcription</keyword>
<evidence type="ECO:0000256" key="4">
    <source>
        <dbReference type="ARBA" id="ARBA00023163"/>
    </source>
</evidence>
<comment type="caution">
    <text evidence="7">The sequence shown here is derived from an EMBL/GenBank/DDBJ whole genome shotgun (WGS) entry which is preliminary data.</text>
</comment>
<protein>
    <recommendedName>
        <fullName evidence="6">SGF29 C-terminal domain-containing protein</fullName>
    </recommendedName>
</protein>
<dbReference type="GO" id="GO:0000124">
    <property type="term" value="C:SAGA complex"/>
    <property type="evidence" value="ECO:0007669"/>
    <property type="project" value="InterPro"/>
</dbReference>
<dbReference type="InterPro" id="IPR010750">
    <property type="entry name" value="SGF29_tudor-like_dom"/>
</dbReference>
<dbReference type="InterPro" id="IPR047287">
    <property type="entry name" value="Tudor_SGF29_rpt2"/>
</dbReference>
<evidence type="ECO:0000259" key="6">
    <source>
        <dbReference type="PROSITE" id="PS51518"/>
    </source>
</evidence>
<evidence type="ECO:0000313" key="8">
    <source>
        <dbReference type="Proteomes" id="UP001202328"/>
    </source>
</evidence>
<name>A0AAD4SR66_9MAGN</name>
<evidence type="ECO:0000256" key="1">
    <source>
        <dbReference type="ARBA" id="ARBA00004123"/>
    </source>
</evidence>
<dbReference type="PROSITE" id="PS51518">
    <property type="entry name" value="SGF29_C"/>
    <property type="match status" value="1"/>
</dbReference>
<dbReference type="PANTHER" id="PTHR21539:SF0">
    <property type="entry name" value="SAGA-ASSOCIATED FACTOR 29"/>
    <property type="match status" value="1"/>
</dbReference>
<dbReference type="GO" id="GO:0006950">
    <property type="term" value="P:response to stress"/>
    <property type="evidence" value="ECO:0007669"/>
    <property type="project" value="UniProtKB-ARBA"/>
</dbReference>
<dbReference type="PANTHER" id="PTHR21539">
    <property type="entry name" value="SAGA-ASSOCIATED FACTOR 29"/>
    <property type="match status" value="1"/>
</dbReference>
<dbReference type="CDD" id="cd20394">
    <property type="entry name" value="Tudor_SGF29_rpt2"/>
    <property type="match status" value="1"/>
</dbReference>
<keyword evidence="2" id="KW-0156">Chromatin regulator</keyword>
<keyword evidence="8" id="KW-1185">Reference proteome</keyword>
<dbReference type="FunFam" id="2.30.30.140:FF:000052">
    <property type="entry name" value="SAGA-associated factor 29 isoform X6"/>
    <property type="match status" value="1"/>
</dbReference>
<dbReference type="EMBL" id="JAJJMB010009041">
    <property type="protein sequence ID" value="KAI3916958.1"/>
    <property type="molecule type" value="Genomic_DNA"/>
</dbReference>
<dbReference type="GO" id="GO:0005634">
    <property type="term" value="C:nucleus"/>
    <property type="evidence" value="ECO:0007669"/>
    <property type="project" value="UniProtKB-SubCell"/>
</dbReference>
<dbReference type="Pfam" id="PF07039">
    <property type="entry name" value="SGF29_Tudor"/>
    <property type="match status" value="1"/>
</dbReference>
<organism evidence="7 8">
    <name type="scientific">Papaver atlanticum</name>
    <dbReference type="NCBI Taxonomy" id="357466"/>
    <lineage>
        <taxon>Eukaryota</taxon>
        <taxon>Viridiplantae</taxon>
        <taxon>Streptophyta</taxon>
        <taxon>Embryophyta</taxon>
        <taxon>Tracheophyta</taxon>
        <taxon>Spermatophyta</taxon>
        <taxon>Magnoliopsida</taxon>
        <taxon>Ranunculales</taxon>
        <taxon>Papaveraceae</taxon>
        <taxon>Papaveroideae</taxon>
        <taxon>Papaver</taxon>
    </lineage>
</organism>
<reference evidence="7" key="1">
    <citation type="submission" date="2022-04" db="EMBL/GenBank/DDBJ databases">
        <title>A functionally conserved STORR gene fusion in Papaver species that diverged 16.8 million years ago.</title>
        <authorList>
            <person name="Catania T."/>
        </authorList>
    </citation>
    <scope>NUCLEOTIDE SEQUENCE</scope>
    <source>
        <strain evidence="7">S-188037</strain>
    </source>
</reference>
<feature type="domain" description="SGF29 C-terminal" evidence="6">
    <location>
        <begin position="66"/>
        <end position="210"/>
    </location>
</feature>
<dbReference type="Proteomes" id="UP001202328">
    <property type="component" value="Unassembled WGS sequence"/>
</dbReference>
<dbReference type="CDD" id="cd20393">
    <property type="entry name" value="Tudor_SGF29_rpt1"/>
    <property type="match status" value="1"/>
</dbReference>